<dbReference type="EMBL" id="BMAW01117140">
    <property type="protein sequence ID" value="GFT73639.1"/>
    <property type="molecule type" value="Genomic_DNA"/>
</dbReference>
<evidence type="ECO:0000313" key="1">
    <source>
        <dbReference type="EMBL" id="GFT73639.1"/>
    </source>
</evidence>
<comment type="caution">
    <text evidence="1">The sequence shown here is derived from an EMBL/GenBank/DDBJ whole genome shotgun (WGS) entry which is preliminary data.</text>
</comment>
<proteinExistence type="predicted"/>
<dbReference type="AlphaFoldDB" id="A0A8X6PJ05"/>
<gene>
    <name evidence="1" type="ORF">NPIL_689271</name>
</gene>
<sequence length="99" mass="11162">MPARFDQPVEVHDKLRWTRSSKERIEYTEVQERSRTVDRIISTSCGISKNICNLETARMQKSVQLNCRLGGKVGLCTVQFIRGRFMTSGKGQATQGGTP</sequence>
<protein>
    <submittedName>
        <fullName evidence="1">Uncharacterized protein</fullName>
    </submittedName>
</protein>
<name>A0A8X6PJ05_NEPPI</name>
<evidence type="ECO:0000313" key="2">
    <source>
        <dbReference type="Proteomes" id="UP000887013"/>
    </source>
</evidence>
<organism evidence="1 2">
    <name type="scientific">Nephila pilipes</name>
    <name type="common">Giant wood spider</name>
    <name type="synonym">Nephila maculata</name>
    <dbReference type="NCBI Taxonomy" id="299642"/>
    <lineage>
        <taxon>Eukaryota</taxon>
        <taxon>Metazoa</taxon>
        <taxon>Ecdysozoa</taxon>
        <taxon>Arthropoda</taxon>
        <taxon>Chelicerata</taxon>
        <taxon>Arachnida</taxon>
        <taxon>Araneae</taxon>
        <taxon>Araneomorphae</taxon>
        <taxon>Entelegynae</taxon>
        <taxon>Araneoidea</taxon>
        <taxon>Nephilidae</taxon>
        <taxon>Nephila</taxon>
    </lineage>
</organism>
<accession>A0A8X6PJ05</accession>
<keyword evidence="2" id="KW-1185">Reference proteome</keyword>
<dbReference type="Proteomes" id="UP000887013">
    <property type="component" value="Unassembled WGS sequence"/>
</dbReference>
<reference evidence="1" key="1">
    <citation type="submission" date="2020-08" db="EMBL/GenBank/DDBJ databases">
        <title>Multicomponent nature underlies the extraordinary mechanical properties of spider dragline silk.</title>
        <authorList>
            <person name="Kono N."/>
            <person name="Nakamura H."/>
            <person name="Mori M."/>
            <person name="Yoshida Y."/>
            <person name="Ohtoshi R."/>
            <person name="Malay A.D."/>
            <person name="Moran D.A.P."/>
            <person name="Tomita M."/>
            <person name="Numata K."/>
            <person name="Arakawa K."/>
        </authorList>
    </citation>
    <scope>NUCLEOTIDE SEQUENCE</scope>
</reference>